<keyword evidence="4" id="KW-0472">Membrane</keyword>
<evidence type="ECO:0000313" key="8">
    <source>
        <dbReference type="Proteomes" id="UP001188597"/>
    </source>
</evidence>
<feature type="region of interest" description="Disordered" evidence="5">
    <location>
        <begin position="236"/>
        <end position="258"/>
    </location>
</feature>
<dbReference type="PANTHER" id="PTHR12953">
    <property type="entry name" value="MEMBRANE PROTEIN CH1 RELATED"/>
    <property type="match status" value="1"/>
</dbReference>
<comment type="subcellular location">
    <subcellularLocation>
        <location evidence="1">Endomembrane system</location>
    </subcellularLocation>
</comment>
<dbReference type="PROSITE" id="PS51469">
    <property type="entry name" value="SUN"/>
    <property type="match status" value="1"/>
</dbReference>
<dbReference type="GO" id="GO:0012505">
    <property type="term" value="C:endomembrane system"/>
    <property type="evidence" value="ECO:0007669"/>
    <property type="project" value="UniProtKB-SubCell"/>
</dbReference>
<keyword evidence="2" id="KW-0812">Transmembrane</keyword>
<dbReference type="PANTHER" id="PTHR12953:SF0">
    <property type="entry name" value="SUN DOMAIN-CONTAINING OSSIFICATION FACTOR"/>
    <property type="match status" value="1"/>
</dbReference>
<gene>
    <name evidence="7" type="ORF">RJ639_023140</name>
</gene>
<name>A0AA88V291_9ASTE</name>
<dbReference type="InterPro" id="IPR045120">
    <property type="entry name" value="Suco/Slp1-like"/>
</dbReference>
<comment type="caution">
    <text evidence="7">The sequence shown here is derived from an EMBL/GenBank/DDBJ whole genome shotgun (WGS) entry which is preliminary data.</text>
</comment>
<evidence type="ECO:0000256" key="2">
    <source>
        <dbReference type="ARBA" id="ARBA00022692"/>
    </source>
</evidence>
<evidence type="ECO:0000313" key="7">
    <source>
        <dbReference type="EMBL" id="KAK2999733.1"/>
    </source>
</evidence>
<evidence type="ECO:0000256" key="3">
    <source>
        <dbReference type="ARBA" id="ARBA00022989"/>
    </source>
</evidence>
<dbReference type="Pfam" id="PF07738">
    <property type="entry name" value="Sad1_UNC"/>
    <property type="match status" value="1"/>
</dbReference>
<organism evidence="7 8">
    <name type="scientific">Escallonia herrerae</name>
    <dbReference type="NCBI Taxonomy" id="1293975"/>
    <lineage>
        <taxon>Eukaryota</taxon>
        <taxon>Viridiplantae</taxon>
        <taxon>Streptophyta</taxon>
        <taxon>Embryophyta</taxon>
        <taxon>Tracheophyta</taxon>
        <taxon>Spermatophyta</taxon>
        <taxon>Magnoliopsida</taxon>
        <taxon>eudicotyledons</taxon>
        <taxon>Gunneridae</taxon>
        <taxon>Pentapetalae</taxon>
        <taxon>asterids</taxon>
        <taxon>campanulids</taxon>
        <taxon>Escalloniales</taxon>
        <taxon>Escalloniaceae</taxon>
        <taxon>Escallonia</taxon>
    </lineage>
</organism>
<evidence type="ECO:0000259" key="6">
    <source>
        <dbReference type="PROSITE" id="PS51469"/>
    </source>
</evidence>
<dbReference type="GO" id="GO:0034975">
    <property type="term" value="P:protein folding in endoplasmic reticulum"/>
    <property type="evidence" value="ECO:0007669"/>
    <property type="project" value="TreeGrafter"/>
</dbReference>
<feature type="compositionally biased region" description="Polar residues" evidence="5">
    <location>
        <begin position="238"/>
        <end position="258"/>
    </location>
</feature>
<keyword evidence="3" id="KW-1133">Transmembrane helix</keyword>
<accession>A0AA88V291</accession>
<proteinExistence type="predicted"/>
<feature type="domain" description="SUN" evidence="6">
    <location>
        <begin position="1"/>
        <end position="112"/>
    </location>
</feature>
<sequence length="258" mass="29219">MDKYIRNPCSAEEKFVVVKLSEETLVDTIEVANFEHYSSNLKDFELLGSLVYPTDSWVKLGNFTAGNVKLAQRFVLQEPKLSRKASLTRPVSTSGDLHHDTINDVEPEPTFENSDVKRGFAAIAAPDPFEEIRHQQVGRMPGECFEDTDAKSLVTRFKFVEHANSMVSSTDYAVDMLCLFGTTTLLGLVRYHLLSHWDAPIFNLLVRFFRCFYSALQAIFICNIICILQQEDEPPSLEAQSQEQPMQEETSSVVDIKP</sequence>
<keyword evidence="8" id="KW-1185">Reference proteome</keyword>
<evidence type="ECO:0000256" key="4">
    <source>
        <dbReference type="ARBA" id="ARBA00023136"/>
    </source>
</evidence>
<reference evidence="7" key="1">
    <citation type="submission" date="2022-12" db="EMBL/GenBank/DDBJ databases">
        <title>Draft genome assemblies for two species of Escallonia (Escalloniales).</title>
        <authorList>
            <person name="Chanderbali A."/>
            <person name="Dervinis C."/>
            <person name="Anghel I."/>
            <person name="Soltis D."/>
            <person name="Soltis P."/>
            <person name="Zapata F."/>
        </authorList>
    </citation>
    <scope>NUCLEOTIDE SEQUENCE</scope>
    <source>
        <strain evidence="7">UCBG64.0493</strain>
        <tissue evidence="7">Leaf</tissue>
    </source>
</reference>
<evidence type="ECO:0000256" key="5">
    <source>
        <dbReference type="SAM" id="MobiDB-lite"/>
    </source>
</evidence>
<dbReference type="InterPro" id="IPR012919">
    <property type="entry name" value="SUN_dom"/>
</dbReference>
<dbReference type="EMBL" id="JAVXUP010003186">
    <property type="protein sequence ID" value="KAK2999733.1"/>
    <property type="molecule type" value="Genomic_DNA"/>
</dbReference>
<dbReference type="Proteomes" id="UP001188597">
    <property type="component" value="Unassembled WGS sequence"/>
</dbReference>
<evidence type="ECO:0000256" key="1">
    <source>
        <dbReference type="ARBA" id="ARBA00004308"/>
    </source>
</evidence>
<dbReference type="GO" id="GO:0016020">
    <property type="term" value="C:membrane"/>
    <property type="evidence" value="ECO:0007669"/>
    <property type="project" value="InterPro"/>
</dbReference>
<dbReference type="GO" id="GO:0005737">
    <property type="term" value="C:cytoplasm"/>
    <property type="evidence" value="ECO:0007669"/>
    <property type="project" value="TreeGrafter"/>
</dbReference>
<protein>
    <recommendedName>
        <fullName evidence="6">SUN domain-containing protein</fullName>
    </recommendedName>
</protein>
<dbReference type="AlphaFoldDB" id="A0AA88V291"/>